<name>A0A853IQ45_9BURK</name>
<keyword evidence="1" id="KW-0808">Transferase</keyword>
<keyword evidence="2" id="KW-1185">Reference proteome</keyword>
<organism evidence="1 2">
    <name type="scientific">Ottowia beijingensis</name>
    <dbReference type="NCBI Taxonomy" id="1207057"/>
    <lineage>
        <taxon>Bacteria</taxon>
        <taxon>Pseudomonadati</taxon>
        <taxon>Pseudomonadota</taxon>
        <taxon>Betaproteobacteria</taxon>
        <taxon>Burkholderiales</taxon>
        <taxon>Comamonadaceae</taxon>
        <taxon>Ottowia</taxon>
    </lineage>
</organism>
<dbReference type="GO" id="GO:0008168">
    <property type="term" value="F:methyltransferase activity"/>
    <property type="evidence" value="ECO:0007669"/>
    <property type="project" value="UniProtKB-KW"/>
</dbReference>
<dbReference type="PANTHER" id="PTHR43861:SF5">
    <property type="entry name" value="BLL5978 PROTEIN"/>
    <property type="match status" value="1"/>
</dbReference>
<dbReference type="Pfam" id="PF13489">
    <property type="entry name" value="Methyltransf_23"/>
    <property type="match status" value="1"/>
</dbReference>
<dbReference type="CDD" id="cd02440">
    <property type="entry name" value="AdoMet_MTases"/>
    <property type="match status" value="1"/>
</dbReference>
<protein>
    <submittedName>
        <fullName evidence="1">Class I SAM-dependent methyltransferase</fullName>
    </submittedName>
</protein>
<dbReference type="InterPro" id="IPR029063">
    <property type="entry name" value="SAM-dependent_MTases_sf"/>
</dbReference>
<dbReference type="Proteomes" id="UP000589716">
    <property type="component" value="Unassembled WGS sequence"/>
</dbReference>
<comment type="caution">
    <text evidence="1">The sequence shown here is derived from an EMBL/GenBank/DDBJ whole genome shotgun (WGS) entry which is preliminary data.</text>
</comment>
<dbReference type="Gene3D" id="3.40.50.150">
    <property type="entry name" value="Vaccinia Virus protein VP39"/>
    <property type="match status" value="1"/>
</dbReference>
<accession>A0A853IQ45</accession>
<proteinExistence type="predicted"/>
<sequence length="212" mass="23766">MGAAHGTQKLRQANFATLLNWLDHQYPSELQTRPLLLEVGCAHGWFMEQAQKRYDVEGIEPDKAIASATSAKGLRVRQGFFPDVLNDADVFDIIIFNDVLEHIPDVQSTLRSCHDHLSQHGHVVVNAPDSQGIIYRLSKLMARLGQSAPFERMWQVGLPSPHLYYFDTQSITRLATSTGFEVEALTALPSIEKRASRNASITREAPQRSNRS</sequence>
<dbReference type="SUPFAM" id="SSF53335">
    <property type="entry name" value="S-adenosyl-L-methionine-dependent methyltransferases"/>
    <property type="match status" value="1"/>
</dbReference>
<evidence type="ECO:0000313" key="2">
    <source>
        <dbReference type="Proteomes" id="UP000589716"/>
    </source>
</evidence>
<dbReference type="EMBL" id="JACCKX010000001">
    <property type="protein sequence ID" value="NZA02362.1"/>
    <property type="molecule type" value="Genomic_DNA"/>
</dbReference>
<dbReference type="AlphaFoldDB" id="A0A853IQ45"/>
<evidence type="ECO:0000313" key="1">
    <source>
        <dbReference type="EMBL" id="NZA02362.1"/>
    </source>
</evidence>
<gene>
    <name evidence="1" type="ORF">H0I39_12430</name>
</gene>
<keyword evidence="1" id="KW-0489">Methyltransferase</keyword>
<dbReference type="PANTHER" id="PTHR43861">
    <property type="entry name" value="TRANS-ACONITATE 2-METHYLTRANSFERASE-RELATED"/>
    <property type="match status" value="1"/>
</dbReference>
<dbReference type="GO" id="GO:0032259">
    <property type="term" value="P:methylation"/>
    <property type="evidence" value="ECO:0007669"/>
    <property type="project" value="UniProtKB-KW"/>
</dbReference>
<reference evidence="1 2" key="1">
    <citation type="submission" date="2020-07" db="EMBL/GenBank/DDBJ databases">
        <authorList>
            <person name="Maaloum M."/>
        </authorList>
    </citation>
    <scope>NUCLEOTIDE SEQUENCE [LARGE SCALE GENOMIC DNA]</scope>
    <source>
        <strain evidence="1 2">GCS-AN-3</strain>
    </source>
</reference>
<dbReference type="RefSeq" id="WP_180551801.1">
    <property type="nucleotide sequence ID" value="NZ_JACCKX010000001.1"/>
</dbReference>